<evidence type="ECO:0000313" key="1">
    <source>
        <dbReference type="EMBL" id="PCK28808.1"/>
    </source>
</evidence>
<name>A0A1X0LLR1_RHOSG</name>
<accession>A0A1X0LLR1</accession>
<evidence type="ECO:0000313" key="2">
    <source>
        <dbReference type="Proteomes" id="UP000230886"/>
    </source>
</evidence>
<reference evidence="1 2" key="1">
    <citation type="submission" date="2017-07" db="EMBL/GenBank/DDBJ databases">
        <title>Draft sequence of Rhodococcus enclensis 23b-28.</title>
        <authorList>
            <person name="Besaury L."/>
            <person name="Sancelme M."/>
            <person name="Amato P."/>
            <person name="Lallement A."/>
            <person name="Delort A.-M."/>
        </authorList>
    </citation>
    <scope>NUCLEOTIDE SEQUENCE [LARGE SCALE GENOMIC DNA]</scope>
    <source>
        <strain evidence="1 2">23b-28</strain>
    </source>
</reference>
<dbReference type="InterPro" id="IPR007136">
    <property type="entry name" value="DUF347"/>
</dbReference>
<protein>
    <recommendedName>
        <fullName evidence="3">Membrane-anchored protein</fullName>
    </recommendedName>
</protein>
<organism evidence="1 2">
    <name type="scientific">Rhodococcus qingshengii</name>
    <dbReference type="NCBI Taxonomy" id="334542"/>
    <lineage>
        <taxon>Bacteria</taxon>
        <taxon>Bacillati</taxon>
        <taxon>Actinomycetota</taxon>
        <taxon>Actinomycetes</taxon>
        <taxon>Mycobacteriales</taxon>
        <taxon>Nocardiaceae</taxon>
        <taxon>Rhodococcus</taxon>
        <taxon>Rhodococcus erythropolis group</taxon>
    </lineage>
</organism>
<dbReference type="EMBL" id="NOVD01000002">
    <property type="protein sequence ID" value="PCK28808.1"/>
    <property type="molecule type" value="Genomic_DNA"/>
</dbReference>
<dbReference type="RefSeq" id="WP_064688689.1">
    <property type="nucleotide sequence ID" value="NZ_AP023172.1"/>
</dbReference>
<accession>A0A2A5JGW9</accession>
<dbReference type="GeneID" id="64138965"/>
<comment type="caution">
    <text evidence="1">The sequence shown here is derived from an EMBL/GenBank/DDBJ whole genome shotgun (WGS) entry which is preliminary data.</text>
</comment>
<sequence length="269" mass="28787">MAFTREMASKVPEVTLYFWLIKILGTTVGETAADSLDADLGIGLIGTAALTSVFLVVALIIQFTRKQYVPWIYWLVVVLISVVGTLITDILTDDLGVPLEVSTGVFAVALAATFGIWFASERTLSIHSIRTPKREAFYWFAILFTFSLGTAAGDLIAEQVDLGYAKSAVLFGVVIAVVAAAHFGLKLNAVLAFWIAYVVTRPLGASIGDLLTQDRDEGGLGFGPTVVSIVFTIVIVALVAFLTGTKVDVLPEPSNERQPTDAQTGDAVR</sequence>
<proteinExistence type="predicted"/>
<dbReference type="AlphaFoldDB" id="A0A1X0LLR1"/>
<dbReference type="Proteomes" id="UP000230886">
    <property type="component" value="Unassembled WGS sequence"/>
</dbReference>
<dbReference type="Pfam" id="PF03988">
    <property type="entry name" value="DUF347"/>
    <property type="match status" value="4"/>
</dbReference>
<gene>
    <name evidence="1" type="ORF">CHR55_04415</name>
</gene>
<evidence type="ECO:0008006" key="3">
    <source>
        <dbReference type="Google" id="ProtNLM"/>
    </source>
</evidence>